<evidence type="ECO:0000259" key="1">
    <source>
        <dbReference type="PROSITE" id="PS50902"/>
    </source>
</evidence>
<evidence type="ECO:0000313" key="2">
    <source>
        <dbReference type="EMBL" id="SHJ04221.1"/>
    </source>
</evidence>
<protein>
    <submittedName>
        <fullName evidence="2">Flavodoxin</fullName>
    </submittedName>
</protein>
<accession>A0ABY1IE68</accession>
<dbReference type="EMBL" id="FQYL01000009">
    <property type="protein sequence ID" value="SHJ04221.1"/>
    <property type="molecule type" value="Genomic_DNA"/>
</dbReference>
<keyword evidence="3" id="KW-1185">Reference proteome</keyword>
<feature type="domain" description="Flavodoxin-like" evidence="1">
    <location>
        <begin position="3"/>
        <end position="158"/>
    </location>
</feature>
<dbReference type="InterPro" id="IPR008254">
    <property type="entry name" value="Flavodoxin/NO_synth"/>
</dbReference>
<dbReference type="SUPFAM" id="SSF52218">
    <property type="entry name" value="Flavoproteins"/>
    <property type="match status" value="1"/>
</dbReference>
<evidence type="ECO:0000313" key="3">
    <source>
        <dbReference type="Proteomes" id="UP000184390"/>
    </source>
</evidence>
<name>A0ABY1IE68_9ACTO</name>
<organism evidence="2 3">
    <name type="scientific">Actinomyces denticolens</name>
    <dbReference type="NCBI Taxonomy" id="52767"/>
    <lineage>
        <taxon>Bacteria</taxon>
        <taxon>Bacillati</taxon>
        <taxon>Actinomycetota</taxon>
        <taxon>Actinomycetes</taxon>
        <taxon>Actinomycetales</taxon>
        <taxon>Actinomycetaceae</taxon>
        <taxon>Actinomyces</taxon>
    </lineage>
</organism>
<dbReference type="RefSeq" id="WP_073453449.1">
    <property type="nucleotide sequence ID" value="NZ_FQYL01000009.1"/>
</dbReference>
<dbReference type="PROSITE" id="PS50902">
    <property type="entry name" value="FLAVODOXIN_LIKE"/>
    <property type="match status" value="1"/>
</dbReference>
<comment type="caution">
    <text evidence="2">The sequence shown here is derived from an EMBL/GenBank/DDBJ whole genome shotgun (WGS) entry which is preliminary data.</text>
</comment>
<dbReference type="Pfam" id="PF00258">
    <property type="entry name" value="Flavodoxin_1"/>
    <property type="match status" value="1"/>
</dbReference>
<dbReference type="InterPro" id="IPR029039">
    <property type="entry name" value="Flavoprotein-like_sf"/>
</dbReference>
<dbReference type="Proteomes" id="UP000184390">
    <property type="component" value="Unassembled WGS sequence"/>
</dbReference>
<reference evidence="2 3" key="1">
    <citation type="submission" date="2016-11" db="EMBL/GenBank/DDBJ databases">
        <authorList>
            <person name="Varghese N."/>
            <person name="Submissions S."/>
        </authorList>
    </citation>
    <scope>NUCLEOTIDE SEQUENCE [LARGE SCALE GENOMIC DNA]</scope>
    <source>
        <strain evidence="2 3">PA</strain>
    </source>
</reference>
<gene>
    <name evidence="2" type="ORF">SAMN05216246_10971</name>
</gene>
<dbReference type="Gene3D" id="3.40.50.360">
    <property type="match status" value="1"/>
</dbReference>
<sequence>MRAVIVVESCFGATRAAAEEIARGLRDSGVSTAVLAPREATAEKIGRAGLLVLGAPTHNRGLPTIKSRATAVERGGGAEEPGLREWLAGACLPPGTRIAAFDTVTGLGWINGSAAKQITRLSRRRSAAVRSFLVAGGSNGALADGQVEEARAWGAELVCDGNHRSGESTTAVPG</sequence>
<proteinExistence type="predicted"/>